<evidence type="ECO:0000313" key="1">
    <source>
        <dbReference type="EMBL" id="SNS04074.1"/>
    </source>
</evidence>
<accession>A0A239BA97</accession>
<dbReference type="EMBL" id="FZNS01000019">
    <property type="protein sequence ID" value="SNS04074.1"/>
    <property type="molecule type" value="Genomic_DNA"/>
</dbReference>
<evidence type="ECO:0000313" key="2">
    <source>
        <dbReference type="Proteomes" id="UP000198310"/>
    </source>
</evidence>
<gene>
    <name evidence="1" type="ORF">SAMN06269173_11942</name>
</gene>
<dbReference type="Proteomes" id="UP000198310">
    <property type="component" value="Unassembled WGS sequence"/>
</dbReference>
<keyword evidence="2" id="KW-1185">Reference proteome</keyword>
<name>A0A239BA97_9BACT</name>
<reference evidence="2" key="1">
    <citation type="submission" date="2017-06" db="EMBL/GenBank/DDBJ databases">
        <authorList>
            <person name="Varghese N."/>
            <person name="Submissions S."/>
        </authorList>
    </citation>
    <scope>NUCLEOTIDE SEQUENCE [LARGE SCALE GENOMIC DNA]</scope>
    <source>
        <strain evidence="2">DSM 28041</strain>
    </source>
</reference>
<dbReference type="AlphaFoldDB" id="A0A239BA97"/>
<sequence length="124" mass="13305">MYTWPSRPRLPPAVALLFVSKSRYPIAIGSAPVGANITITGGHSKEVFSGVALVSITLKSGAGYFAKASYQTKLSKPGLDDKTMKLEADLSGWYFSNRLFGSLIGLLIVDPTTGAMYRISDKAM</sequence>
<proteinExistence type="predicted"/>
<protein>
    <submittedName>
        <fullName evidence="1">Uncharacterized protein</fullName>
    </submittedName>
</protein>
<organism evidence="1 2">
    <name type="scientific">Hymenobacter mucosus</name>
    <dbReference type="NCBI Taxonomy" id="1411120"/>
    <lineage>
        <taxon>Bacteria</taxon>
        <taxon>Pseudomonadati</taxon>
        <taxon>Bacteroidota</taxon>
        <taxon>Cytophagia</taxon>
        <taxon>Cytophagales</taxon>
        <taxon>Hymenobacteraceae</taxon>
        <taxon>Hymenobacter</taxon>
    </lineage>
</organism>